<reference evidence="2" key="1">
    <citation type="journal article" date="2016" name="Nature">
        <title>Genome evolution in the allotetraploid frog Xenopus laevis.</title>
        <authorList>
            <person name="Session A.M."/>
            <person name="Uno Y."/>
            <person name="Kwon T."/>
            <person name="Chapman J.A."/>
            <person name="Toyoda A."/>
            <person name="Takahashi S."/>
            <person name="Fukui A."/>
            <person name="Hikosaka A."/>
            <person name="Suzuki A."/>
            <person name="Kondo M."/>
            <person name="van Heeringen S.J."/>
            <person name="Quigley I."/>
            <person name="Heinz S."/>
            <person name="Ogino H."/>
            <person name="Ochi H."/>
            <person name="Hellsten U."/>
            <person name="Lyons J.B."/>
            <person name="Simakov O."/>
            <person name="Putnam N."/>
            <person name="Stites J."/>
            <person name="Kuroki Y."/>
            <person name="Tanaka T."/>
            <person name="Michiue T."/>
            <person name="Watanabe M."/>
            <person name="Bogdanovic O."/>
            <person name="Lister R."/>
            <person name="Georgiou G."/>
            <person name="Paranjpe S.S."/>
            <person name="van Kruijsbergen I."/>
            <person name="Shu S."/>
            <person name="Carlson J."/>
            <person name="Kinoshita T."/>
            <person name="Ohta Y."/>
            <person name="Mawaribuchi S."/>
            <person name="Jenkins J."/>
            <person name="Grimwood J."/>
            <person name="Schmutz J."/>
            <person name="Mitros T."/>
            <person name="Mozaffari S.V."/>
            <person name="Suzuki Y."/>
            <person name="Haramoto Y."/>
            <person name="Yamamoto T.S."/>
            <person name="Takagi C."/>
            <person name="Heald R."/>
            <person name="Miller K."/>
            <person name="Haudenschild C."/>
            <person name="Kitzman J."/>
            <person name="Nakayama T."/>
            <person name="Izutsu Y."/>
            <person name="Robert J."/>
            <person name="Fortriede J."/>
            <person name="Burns K."/>
            <person name="Lotay V."/>
            <person name="Karimi K."/>
            <person name="Yasuoka Y."/>
            <person name="Dichmann D.S."/>
            <person name="Flajnik M.F."/>
            <person name="Houston D.W."/>
            <person name="Shendure J."/>
            <person name="DuPasquier L."/>
            <person name="Vize P.D."/>
            <person name="Zorn A.M."/>
            <person name="Ito M."/>
            <person name="Marcotte E.M."/>
            <person name="Wallingford J.B."/>
            <person name="Ito Y."/>
            <person name="Asashima M."/>
            <person name="Ueno N."/>
            <person name="Matsuda Y."/>
            <person name="Veenstra G.J."/>
            <person name="Fujiyama A."/>
            <person name="Harland R.M."/>
            <person name="Taira M."/>
            <person name="Rokhsar D.S."/>
        </authorList>
    </citation>
    <scope>NUCLEOTIDE SEQUENCE [LARGE SCALE GENOMIC DNA]</scope>
    <source>
        <strain evidence="2">J</strain>
    </source>
</reference>
<evidence type="ECO:0000313" key="1">
    <source>
        <dbReference type="EMBL" id="OCT67631.1"/>
    </source>
</evidence>
<organism evidence="1 2">
    <name type="scientific">Xenopus laevis</name>
    <name type="common">African clawed frog</name>
    <dbReference type="NCBI Taxonomy" id="8355"/>
    <lineage>
        <taxon>Eukaryota</taxon>
        <taxon>Metazoa</taxon>
        <taxon>Chordata</taxon>
        <taxon>Craniata</taxon>
        <taxon>Vertebrata</taxon>
        <taxon>Euteleostomi</taxon>
        <taxon>Amphibia</taxon>
        <taxon>Batrachia</taxon>
        <taxon>Anura</taxon>
        <taxon>Pipoidea</taxon>
        <taxon>Pipidae</taxon>
        <taxon>Xenopodinae</taxon>
        <taxon>Xenopus</taxon>
        <taxon>Xenopus</taxon>
    </lineage>
</organism>
<dbReference type="Proteomes" id="UP000694892">
    <property type="component" value="Chromosome 8L"/>
</dbReference>
<name>A0A974C6X3_XENLA</name>
<accession>A0A974C6X3</accession>
<protein>
    <submittedName>
        <fullName evidence="1">Uncharacterized protein</fullName>
    </submittedName>
</protein>
<proteinExistence type="predicted"/>
<sequence>MCWRQCGAIGTLTHIFWEFSKITDLALTPAIALLRIFPTGLEKGEEFVLHHTLLAARASIARLWKTITAPSVAQVLKDAQYNMTMEELLDYDIKRSTQNTALWKVWRRTQVLEMCRQMLNNQGANVSTT</sequence>
<gene>
    <name evidence="1" type="ORF">XELAEV_18038932mg</name>
</gene>
<dbReference type="EMBL" id="CM004480">
    <property type="protein sequence ID" value="OCT67631.1"/>
    <property type="molecule type" value="Genomic_DNA"/>
</dbReference>
<evidence type="ECO:0000313" key="2">
    <source>
        <dbReference type="Proteomes" id="UP000694892"/>
    </source>
</evidence>
<dbReference type="AlphaFoldDB" id="A0A974C6X3"/>